<feature type="coiled-coil region" evidence="10">
    <location>
        <begin position="222"/>
        <end position="253"/>
    </location>
</feature>
<dbReference type="Pfam" id="PF13393">
    <property type="entry name" value="tRNA-synt_His"/>
    <property type="match status" value="1"/>
</dbReference>
<dbReference type="EMBL" id="DRLF01000385">
    <property type="protein sequence ID" value="HEC07396.1"/>
    <property type="molecule type" value="Genomic_DNA"/>
</dbReference>
<comment type="pathway">
    <text evidence="2 8">Amino-acid biosynthesis; L-histidine biosynthesis; L-histidine from 5-phospho-alpha-D-ribose 1-diphosphate: step 1/9.</text>
</comment>
<evidence type="ECO:0000256" key="6">
    <source>
        <dbReference type="ARBA" id="ARBA00022490"/>
    </source>
</evidence>
<dbReference type="InterPro" id="IPR004517">
    <property type="entry name" value="HisZ"/>
</dbReference>
<evidence type="ECO:0000256" key="5">
    <source>
        <dbReference type="ARBA" id="ARBA00020397"/>
    </source>
</evidence>
<dbReference type="GO" id="GO:0004821">
    <property type="term" value="F:histidine-tRNA ligase activity"/>
    <property type="evidence" value="ECO:0007669"/>
    <property type="project" value="TreeGrafter"/>
</dbReference>
<gene>
    <name evidence="8" type="primary">hisZ</name>
    <name evidence="12" type="ORF">ENJ12_11115</name>
</gene>
<dbReference type="NCBIfam" id="NF009086">
    <property type="entry name" value="PRK12421.1"/>
    <property type="match status" value="1"/>
</dbReference>
<reference evidence="12" key="1">
    <citation type="journal article" date="2020" name="mSystems">
        <title>Genome- and Community-Level Interaction Insights into Carbon Utilization and Element Cycling Functions of Hydrothermarchaeota in Hydrothermal Sediment.</title>
        <authorList>
            <person name="Zhou Z."/>
            <person name="Liu Y."/>
            <person name="Xu W."/>
            <person name="Pan J."/>
            <person name="Luo Z.H."/>
            <person name="Li M."/>
        </authorList>
    </citation>
    <scope>NUCLEOTIDE SEQUENCE [LARGE SCALE GENOMIC DNA]</scope>
    <source>
        <strain evidence="12">HyVt-458</strain>
    </source>
</reference>
<dbReference type="SUPFAM" id="SSF55681">
    <property type="entry name" value="Class II aaRS and biotin synthetases"/>
    <property type="match status" value="1"/>
</dbReference>
<evidence type="ECO:0000256" key="9">
    <source>
        <dbReference type="PIRSR" id="PIRSR001549-1"/>
    </source>
</evidence>
<dbReference type="PANTHER" id="PTHR43707:SF1">
    <property type="entry name" value="HISTIDINE--TRNA LIGASE, MITOCHONDRIAL-RELATED"/>
    <property type="match status" value="1"/>
</dbReference>
<evidence type="ECO:0000256" key="4">
    <source>
        <dbReference type="ARBA" id="ARBA00011496"/>
    </source>
</evidence>
<keyword evidence="10" id="KW-0175">Coiled coil</keyword>
<name>A0A831RXC1_9GAMM</name>
<evidence type="ECO:0000256" key="2">
    <source>
        <dbReference type="ARBA" id="ARBA00004667"/>
    </source>
</evidence>
<evidence type="ECO:0000313" key="12">
    <source>
        <dbReference type="EMBL" id="HEC07396.1"/>
    </source>
</evidence>
<evidence type="ECO:0000256" key="7">
    <source>
        <dbReference type="ARBA" id="ARBA00025246"/>
    </source>
</evidence>
<feature type="binding site" evidence="9">
    <location>
        <begin position="84"/>
        <end position="86"/>
    </location>
    <ligand>
        <name>L-histidine</name>
        <dbReference type="ChEBI" id="CHEBI:57595"/>
    </ligand>
</feature>
<dbReference type="UniPathway" id="UPA00031">
    <property type="reaction ID" value="UER00006"/>
</dbReference>
<protein>
    <recommendedName>
        <fullName evidence="5 8">ATP phosphoribosyltransferase regulatory subunit</fullName>
    </recommendedName>
</protein>
<dbReference type="GO" id="GO:0006427">
    <property type="term" value="P:histidyl-tRNA aminoacylation"/>
    <property type="evidence" value="ECO:0007669"/>
    <property type="project" value="TreeGrafter"/>
</dbReference>
<dbReference type="GO" id="GO:0005737">
    <property type="term" value="C:cytoplasm"/>
    <property type="evidence" value="ECO:0007669"/>
    <property type="project" value="UniProtKB-SubCell"/>
</dbReference>
<dbReference type="InterPro" id="IPR041715">
    <property type="entry name" value="HisRS-like_core"/>
</dbReference>
<dbReference type="CDD" id="cd00773">
    <property type="entry name" value="HisRS-like_core"/>
    <property type="match status" value="1"/>
</dbReference>
<dbReference type="Proteomes" id="UP000886339">
    <property type="component" value="Unassembled WGS sequence"/>
</dbReference>
<dbReference type="HAMAP" id="MF_00125">
    <property type="entry name" value="HisZ"/>
    <property type="match status" value="1"/>
</dbReference>
<dbReference type="InterPro" id="IPR045864">
    <property type="entry name" value="aa-tRNA-synth_II/BPL/LPL"/>
</dbReference>
<dbReference type="InterPro" id="IPR004516">
    <property type="entry name" value="HisRS/HisZ"/>
</dbReference>
<dbReference type="Gene3D" id="3.30.930.10">
    <property type="entry name" value="Bira Bifunctional Protein, Domain 2"/>
    <property type="match status" value="1"/>
</dbReference>
<dbReference type="NCBIfam" id="NF008935">
    <property type="entry name" value="PRK12292.1-1"/>
    <property type="match status" value="1"/>
</dbReference>
<organism evidence="12">
    <name type="scientific">Thiolapillus brandeum</name>
    <dbReference type="NCBI Taxonomy" id="1076588"/>
    <lineage>
        <taxon>Bacteria</taxon>
        <taxon>Pseudomonadati</taxon>
        <taxon>Pseudomonadota</taxon>
        <taxon>Gammaproteobacteria</taxon>
        <taxon>Chromatiales</taxon>
        <taxon>Sedimenticolaceae</taxon>
        <taxon>Thiolapillus</taxon>
    </lineage>
</organism>
<feature type="binding site" evidence="9">
    <location>
        <position position="127"/>
    </location>
    <ligand>
        <name>L-histidine</name>
        <dbReference type="ChEBI" id="CHEBI:57595"/>
    </ligand>
</feature>
<comment type="miscellaneous">
    <text evidence="8">This function is generally fulfilled by the C-terminal part of HisG, which is missing in some bacteria such as this one.</text>
</comment>
<comment type="function">
    <text evidence="7 8">Required for the first step of histidine biosynthesis. May allow the feedback regulation of ATP phosphoribosyltransferase activity by histidine.</text>
</comment>
<keyword evidence="12" id="KW-0328">Glycosyltransferase</keyword>
<evidence type="ECO:0000256" key="3">
    <source>
        <dbReference type="ARBA" id="ARBA00005539"/>
    </source>
</evidence>
<accession>A0A831RXC1</accession>
<dbReference type="GO" id="GO:0016757">
    <property type="term" value="F:glycosyltransferase activity"/>
    <property type="evidence" value="ECO:0007669"/>
    <property type="project" value="UniProtKB-KW"/>
</dbReference>
<dbReference type="GO" id="GO:0000105">
    <property type="term" value="P:L-histidine biosynthetic process"/>
    <property type="evidence" value="ECO:0007669"/>
    <property type="project" value="UniProtKB-UniRule"/>
</dbReference>
<keyword evidence="8" id="KW-0368">Histidine biosynthesis</keyword>
<evidence type="ECO:0000256" key="10">
    <source>
        <dbReference type="SAM" id="Coils"/>
    </source>
</evidence>
<comment type="caution">
    <text evidence="12">The sequence shown here is derived from an EMBL/GenBank/DDBJ whole genome shotgun (WGS) entry which is preliminary data.</text>
</comment>
<dbReference type="NCBIfam" id="TIGR00443">
    <property type="entry name" value="hisZ_biosyn_reg"/>
    <property type="match status" value="1"/>
</dbReference>
<comment type="subcellular location">
    <subcellularLocation>
        <location evidence="1 8">Cytoplasm</location>
    </subcellularLocation>
</comment>
<dbReference type="PANTHER" id="PTHR43707">
    <property type="entry name" value="HISTIDYL-TRNA SYNTHETASE"/>
    <property type="match status" value="1"/>
</dbReference>
<evidence type="ECO:0000259" key="11">
    <source>
        <dbReference type="Pfam" id="PF13393"/>
    </source>
</evidence>
<feature type="binding site" evidence="9">
    <location>
        <position position="131"/>
    </location>
    <ligand>
        <name>L-histidine</name>
        <dbReference type="ChEBI" id="CHEBI:57595"/>
    </ligand>
</feature>
<keyword evidence="8" id="KW-0028">Amino-acid biosynthesis</keyword>
<comment type="similarity">
    <text evidence="3 8">Belongs to the class-II aminoacyl-tRNA synthetase family. HisZ subfamily.</text>
</comment>
<dbReference type="AlphaFoldDB" id="A0A831RXC1"/>
<feature type="binding site" evidence="9">
    <location>
        <position position="274"/>
    </location>
    <ligand>
        <name>L-histidine</name>
        <dbReference type="ChEBI" id="CHEBI:57595"/>
    </ligand>
</feature>
<sequence length="398" mass="44007">MLNSHKHWLLPEGIDELLPDQARRLETLRRRLLDQFGSWGYQLVITPFIEYLDSLLTGAGKDLERQTFKMTDQISGRLLGIRADITPQAARIDAHQLCCDEPNRLCYIGSVFRTRSDGFSASRSPLQIGAELYGHAGVESDVEILCLMMATLETAGVENVFLDLGHVGVFRGLSRQAELDKIQENALFTALQRKAVPEIRALVDSFGLDPSLAQMFIELAGLNGKSDVLDRAREKLSAASDEVKQAVDAVEQAGQLLQACLPDLPVHYDLAELRAYQYQTGLVFAAFVPGSGKEIARGGRYDHIGEKFGRARPATGFSADLKNLMRFGRAPEPVDTDRIYAPWQTDAELDQAIRALREQGKTVVRELPGQTGDAQSMGCSHVLVRQGEGWQVQDLGNQ</sequence>
<feature type="binding site" evidence="9">
    <location>
        <position position="113"/>
    </location>
    <ligand>
        <name>L-histidine</name>
        <dbReference type="ChEBI" id="CHEBI:57595"/>
    </ligand>
</feature>
<keyword evidence="12" id="KW-0808">Transferase</keyword>
<proteinExistence type="inferred from homology"/>
<dbReference type="PIRSF" id="PIRSF001549">
    <property type="entry name" value="His-tRNA_synth"/>
    <property type="match status" value="1"/>
</dbReference>
<feature type="domain" description="Class II Histidinyl-tRNA synthetase (HisRS)-like catalytic core" evidence="11">
    <location>
        <begin position="13"/>
        <end position="324"/>
    </location>
</feature>
<keyword evidence="6 8" id="KW-0963">Cytoplasm</keyword>
<comment type="subunit">
    <text evidence="4 8">Heteromultimer composed of HisG and HisZ subunits.</text>
</comment>
<evidence type="ECO:0000256" key="8">
    <source>
        <dbReference type="HAMAP-Rule" id="MF_00125"/>
    </source>
</evidence>
<evidence type="ECO:0000256" key="1">
    <source>
        <dbReference type="ARBA" id="ARBA00004496"/>
    </source>
</evidence>